<comment type="subcellular location">
    <subcellularLocation>
        <location evidence="1">Nucleus</location>
    </subcellularLocation>
</comment>
<keyword evidence="3" id="KW-0863">Zinc-finger</keyword>
<reference evidence="7 8" key="1">
    <citation type="journal article" date="2015" name="Proc. Natl. Acad. Sci. U.S.A.">
        <title>The resurrection genome of Boea hygrometrica: A blueprint for survival of dehydration.</title>
        <authorList>
            <person name="Xiao L."/>
            <person name="Yang G."/>
            <person name="Zhang L."/>
            <person name="Yang X."/>
            <person name="Zhao S."/>
            <person name="Ji Z."/>
            <person name="Zhou Q."/>
            <person name="Hu M."/>
            <person name="Wang Y."/>
            <person name="Chen M."/>
            <person name="Xu Y."/>
            <person name="Jin H."/>
            <person name="Xiao X."/>
            <person name="Hu G."/>
            <person name="Bao F."/>
            <person name="Hu Y."/>
            <person name="Wan P."/>
            <person name="Li L."/>
            <person name="Deng X."/>
            <person name="Kuang T."/>
            <person name="Xiang C."/>
            <person name="Zhu J.K."/>
            <person name="Oliver M.J."/>
            <person name="He Y."/>
        </authorList>
    </citation>
    <scope>NUCLEOTIDE SEQUENCE [LARGE SCALE GENOMIC DNA]</scope>
    <source>
        <strain evidence="8">cv. XS01</strain>
    </source>
</reference>
<dbReference type="AlphaFoldDB" id="A0A2Z7CXA3"/>
<gene>
    <name evidence="7" type="ORF">F511_25004</name>
</gene>
<dbReference type="OrthoDB" id="2433088at2759"/>
<evidence type="ECO:0000313" key="7">
    <source>
        <dbReference type="EMBL" id="KZV51631.1"/>
    </source>
</evidence>
<dbReference type="InterPro" id="IPR052035">
    <property type="entry name" value="ZnF_BED_domain_contain"/>
</dbReference>
<evidence type="ECO:0008006" key="9">
    <source>
        <dbReference type="Google" id="ProtNLM"/>
    </source>
</evidence>
<evidence type="ECO:0000256" key="6">
    <source>
        <dbReference type="SAM" id="MobiDB-lite"/>
    </source>
</evidence>
<keyword evidence="4" id="KW-0862">Zinc</keyword>
<keyword evidence="8" id="KW-1185">Reference proteome</keyword>
<dbReference type="GO" id="GO:0005634">
    <property type="term" value="C:nucleus"/>
    <property type="evidence" value="ECO:0007669"/>
    <property type="project" value="UniProtKB-SubCell"/>
</dbReference>
<dbReference type="GO" id="GO:0008270">
    <property type="term" value="F:zinc ion binding"/>
    <property type="evidence" value="ECO:0007669"/>
    <property type="project" value="UniProtKB-KW"/>
</dbReference>
<dbReference type="EMBL" id="KQ991591">
    <property type="protein sequence ID" value="KZV51631.1"/>
    <property type="molecule type" value="Genomic_DNA"/>
</dbReference>
<dbReference type="PANTHER" id="PTHR46481:SF10">
    <property type="entry name" value="ZINC FINGER BED DOMAIN-CONTAINING PROTEIN 39"/>
    <property type="match status" value="1"/>
</dbReference>
<name>A0A2Z7CXA3_9LAMI</name>
<dbReference type="Proteomes" id="UP000250235">
    <property type="component" value="Unassembled WGS sequence"/>
</dbReference>
<feature type="non-terminal residue" evidence="7">
    <location>
        <position position="1"/>
    </location>
</feature>
<evidence type="ECO:0000256" key="5">
    <source>
        <dbReference type="ARBA" id="ARBA00023242"/>
    </source>
</evidence>
<evidence type="ECO:0000256" key="4">
    <source>
        <dbReference type="ARBA" id="ARBA00022833"/>
    </source>
</evidence>
<accession>A0A2Z7CXA3</accession>
<dbReference type="SUPFAM" id="SSF53098">
    <property type="entry name" value="Ribonuclease H-like"/>
    <property type="match status" value="1"/>
</dbReference>
<evidence type="ECO:0000313" key="8">
    <source>
        <dbReference type="Proteomes" id="UP000250235"/>
    </source>
</evidence>
<evidence type="ECO:0000256" key="2">
    <source>
        <dbReference type="ARBA" id="ARBA00022723"/>
    </source>
</evidence>
<dbReference type="PANTHER" id="PTHR46481">
    <property type="entry name" value="ZINC FINGER BED DOMAIN-CONTAINING PROTEIN 4"/>
    <property type="match status" value="1"/>
</dbReference>
<evidence type="ECO:0000256" key="1">
    <source>
        <dbReference type="ARBA" id="ARBA00004123"/>
    </source>
</evidence>
<feature type="compositionally biased region" description="Acidic residues" evidence="6">
    <location>
        <begin position="182"/>
        <end position="198"/>
    </location>
</feature>
<evidence type="ECO:0000256" key="3">
    <source>
        <dbReference type="ARBA" id="ARBA00022771"/>
    </source>
</evidence>
<feature type="region of interest" description="Disordered" evidence="6">
    <location>
        <begin position="168"/>
        <end position="199"/>
    </location>
</feature>
<sequence>KFSKSKFSDETARFVAVEQLSFSFDDKLSFENWLSSSANPAIRRIPRNTLKRTIHKLVATQKKELIKEFASLDNKVSLCSDIWSDLWQSCSYMGITCHWIDNAWNIQKRLLAYRCFNDPHTAQNISHLMFIILEEYGLTSKIFSISFDNASTNTCSIDELIRICQPSASPDQGDANIHVDNIDTEPDTSSDESDEEPADAEHEYIMHEGHHLVLSEEKLHNDKFFHEKISRFVLLEFSRWLEHFVEERQRIGLDAKRQRLS</sequence>
<organism evidence="7 8">
    <name type="scientific">Dorcoceras hygrometricum</name>
    <dbReference type="NCBI Taxonomy" id="472368"/>
    <lineage>
        <taxon>Eukaryota</taxon>
        <taxon>Viridiplantae</taxon>
        <taxon>Streptophyta</taxon>
        <taxon>Embryophyta</taxon>
        <taxon>Tracheophyta</taxon>
        <taxon>Spermatophyta</taxon>
        <taxon>Magnoliopsida</taxon>
        <taxon>eudicotyledons</taxon>
        <taxon>Gunneridae</taxon>
        <taxon>Pentapetalae</taxon>
        <taxon>asterids</taxon>
        <taxon>lamiids</taxon>
        <taxon>Lamiales</taxon>
        <taxon>Gesneriaceae</taxon>
        <taxon>Didymocarpoideae</taxon>
        <taxon>Trichosporeae</taxon>
        <taxon>Loxocarpinae</taxon>
        <taxon>Dorcoceras</taxon>
    </lineage>
</organism>
<keyword evidence="2" id="KW-0479">Metal-binding</keyword>
<keyword evidence="5" id="KW-0539">Nucleus</keyword>
<protein>
    <recommendedName>
        <fullName evidence="9">AC transposase</fullName>
    </recommendedName>
</protein>
<proteinExistence type="predicted"/>
<dbReference type="InterPro" id="IPR012337">
    <property type="entry name" value="RNaseH-like_sf"/>
</dbReference>